<keyword evidence="3 8" id="KW-0863">Zinc-finger</keyword>
<dbReference type="Gene3D" id="3.30.50.10">
    <property type="entry name" value="Erythroid Transcription Factor GATA-1, subunit A"/>
    <property type="match status" value="2"/>
</dbReference>
<dbReference type="GO" id="GO:0000122">
    <property type="term" value="P:negative regulation of transcription by RNA polymerase II"/>
    <property type="evidence" value="ECO:0007669"/>
    <property type="project" value="TreeGrafter"/>
</dbReference>
<feature type="compositionally biased region" description="Low complexity" evidence="9">
    <location>
        <begin position="349"/>
        <end position="365"/>
    </location>
</feature>
<dbReference type="CDD" id="cd00202">
    <property type="entry name" value="ZnF_GATA"/>
    <property type="match status" value="2"/>
</dbReference>
<feature type="region of interest" description="Disordered" evidence="9">
    <location>
        <begin position="335"/>
        <end position="386"/>
    </location>
</feature>
<feature type="domain" description="GATA-type" evidence="10">
    <location>
        <begin position="118"/>
        <end position="171"/>
    </location>
</feature>
<accession>A0A7R9QKG4</accession>
<evidence type="ECO:0000256" key="2">
    <source>
        <dbReference type="ARBA" id="ARBA00022723"/>
    </source>
</evidence>
<dbReference type="GO" id="GO:0045944">
    <property type="term" value="P:positive regulation of transcription by RNA polymerase II"/>
    <property type="evidence" value="ECO:0007669"/>
    <property type="project" value="TreeGrafter"/>
</dbReference>
<evidence type="ECO:0000256" key="9">
    <source>
        <dbReference type="SAM" id="MobiDB-lite"/>
    </source>
</evidence>
<dbReference type="GO" id="GO:0000978">
    <property type="term" value="F:RNA polymerase II cis-regulatory region sequence-specific DNA binding"/>
    <property type="evidence" value="ECO:0007669"/>
    <property type="project" value="TreeGrafter"/>
</dbReference>
<dbReference type="Pfam" id="PF00320">
    <property type="entry name" value="GATA"/>
    <property type="match status" value="2"/>
</dbReference>
<dbReference type="PRINTS" id="PR00619">
    <property type="entry name" value="GATAZNFINGER"/>
</dbReference>
<keyword evidence="4" id="KW-0862">Zinc</keyword>
<dbReference type="EMBL" id="CAJPVJ010003027">
    <property type="protein sequence ID" value="CAG2167097.1"/>
    <property type="molecule type" value="Genomic_DNA"/>
</dbReference>
<feature type="region of interest" description="Disordered" evidence="9">
    <location>
        <begin position="20"/>
        <end position="44"/>
    </location>
</feature>
<dbReference type="EMBL" id="OC917852">
    <property type="protein sequence ID" value="CAD7648138.1"/>
    <property type="molecule type" value="Genomic_DNA"/>
</dbReference>
<evidence type="ECO:0000256" key="1">
    <source>
        <dbReference type="ARBA" id="ARBA00004123"/>
    </source>
</evidence>
<evidence type="ECO:0000256" key="5">
    <source>
        <dbReference type="ARBA" id="ARBA00023015"/>
    </source>
</evidence>
<keyword evidence="12" id="KW-1185">Reference proteome</keyword>
<dbReference type="AlphaFoldDB" id="A0A7R9QKG4"/>
<keyword evidence="7" id="KW-0539">Nucleus</keyword>
<dbReference type="PANTHER" id="PTHR10071">
    <property type="entry name" value="TRANSCRIPTION FACTOR GATA FAMILY MEMBER"/>
    <property type="match status" value="1"/>
</dbReference>
<dbReference type="GO" id="GO:0000981">
    <property type="term" value="F:DNA-binding transcription factor activity, RNA polymerase II-specific"/>
    <property type="evidence" value="ECO:0007669"/>
    <property type="project" value="TreeGrafter"/>
</dbReference>
<dbReference type="OrthoDB" id="6489427at2759"/>
<keyword evidence="5" id="KW-0805">Transcription regulation</keyword>
<evidence type="ECO:0000256" key="6">
    <source>
        <dbReference type="ARBA" id="ARBA00023163"/>
    </source>
</evidence>
<sequence length="386" mass="41235">MTESDNPNGNRLSTIGQIPITVHHQSPPPPPPPPLSVGNNHHMHQTLTMSGSGPGMGLESPDGIEHRECYNCHTTCTPLWRRFGADQFLCNACGLYQRVNGAHRPLVRNVRRLSSTSRRVGLTCANCGTKTTSMWRRNAVGDSVCNACGLYYRLNGVNRPAAMRKESIRTRRRRTIKLLPTPPFGHYGQAPPTNGVVMGQMGDPDDGGRPGYYHSHHHNHHHLSGHHHSEHAYHPSHSHSNYASGGGASGGRYAPINAYNGQYYNPPSGVSPMDGPPPPPLIPFTAAQRYVVNACGDGAIGGGVDAQEGGPMGAHQDECQKYAPTHHPIAHHIMMNSGAGGALNGSDASQSPPKSGAGGSPSSSPDIMNGGQSSPTGGVINRHHWW</sequence>
<reference evidence="11" key="1">
    <citation type="submission" date="2020-11" db="EMBL/GenBank/DDBJ databases">
        <authorList>
            <person name="Tran Van P."/>
        </authorList>
    </citation>
    <scope>NUCLEOTIDE SEQUENCE</scope>
</reference>
<dbReference type="GO" id="GO:0008270">
    <property type="term" value="F:zinc ion binding"/>
    <property type="evidence" value="ECO:0007669"/>
    <property type="project" value="UniProtKB-KW"/>
</dbReference>
<evidence type="ECO:0000256" key="8">
    <source>
        <dbReference type="PROSITE-ProRule" id="PRU00094"/>
    </source>
</evidence>
<dbReference type="FunFam" id="3.30.50.10:FF:000002">
    <property type="entry name" value="Gata transcription factor gatad"/>
    <property type="match status" value="1"/>
</dbReference>
<evidence type="ECO:0000313" key="11">
    <source>
        <dbReference type="EMBL" id="CAD7648138.1"/>
    </source>
</evidence>
<feature type="domain" description="GATA-type" evidence="10">
    <location>
        <begin position="63"/>
        <end position="118"/>
    </location>
</feature>
<dbReference type="PROSITE" id="PS00344">
    <property type="entry name" value="GATA_ZN_FINGER_1"/>
    <property type="match status" value="1"/>
</dbReference>
<dbReference type="Proteomes" id="UP000728032">
    <property type="component" value="Unassembled WGS sequence"/>
</dbReference>
<evidence type="ECO:0000256" key="3">
    <source>
        <dbReference type="ARBA" id="ARBA00022771"/>
    </source>
</evidence>
<dbReference type="InterPro" id="IPR039355">
    <property type="entry name" value="Transcription_factor_GATA"/>
</dbReference>
<dbReference type="SUPFAM" id="SSF57716">
    <property type="entry name" value="Glucocorticoid receptor-like (DNA-binding domain)"/>
    <property type="match status" value="2"/>
</dbReference>
<protein>
    <recommendedName>
        <fullName evidence="10">GATA-type domain-containing protein</fullName>
    </recommendedName>
</protein>
<dbReference type="PANTHER" id="PTHR10071:SF281">
    <property type="entry name" value="BOX A-BINDING FACTOR-RELATED"/>
    <property type="match status" value="1"/>
</dbReference>
<name>A0A7R9QKG4_9ACAR</name>
<evidence type="ECO:0000259" key="10">
    <source>
        <dbReference type="PROSITE" id="PS50114"/>
    </source>
</evidence>
<comment type="subcellular location">
    <subcellularLocation>
        <location evidence="1">Nucleus</location>
    </subcellularLocation>
</comment>
<keyword evidence="2" id="KW-0479">Metal-binding</keyword>
<dbReference type="InterPro" id="IPR000679">
    <property type="entry name" value="Znf_GATA"/>
</dbReference>
<dbReference type="GO" id="GO:0045165">
    <property type="term" value="P:cell fate commitment"/>
    <property type="evidence" value="ECO:0007669"/>
    <property type="project" value="TreeGrafter"/>
</dbReference>
<evidence type="ECO:0000313" key="12">
    <source>
        <dbReference type="Proteomes" id="UP000728032"/>
    </source>
</evidence>
<keyword evidence="6" id="KW-0804">Transcription</keyword>
<evidence type="ECO:0000256" key="7">
    <source>
        <dbReference type="ARBA" id="ARBA00023242"/>
    </source>
</evidence>
<feature type="compositionally biased region" description="Basic residues" evidence="9">
    <location>
        <begin position="214"/>
        <end position="237"/>
    </location>
</feature>
<dbReference type="PROSITE" id="PS50114">
    <property type="entry name" value="GATA_ZN_FINGER_2"/>
    <property type="match status" value="2"/>
</dbReference>
<dbReference type="SMART" id="SM00401">
    <property type="entry name" value="ZnF_GATA"/>
    <property type="match status" value="2"/>
</dbReference>
<feature type="region of interest" description="Disordered" evidence="9">
    <location>
        <begin position="204"/>
        <end position="247"/>
    </location>
</feature>
<dbReference type="GO" id="GO:0005634">
    <property type="term" value="C:nucleus"/>
    <property type="evidence" value="ECO:0007669"/>
    <property type="project" value="UniProtKB-SubCell"/>
</dbReference>
<feature type="compositionally biased region" description="Pro residues" evidence="9">
    <location>
        <begin position="26"/>
        <end position="35"/>
    </location>
</feature>
<evidence type="ECO:0000256" key="4">
    <source>
        <dbReference type="ARBA" id="ARBA00022833"/>
    </source>
</evidence>
<proteinExistence type="predicted"/>
<dbReference type="InterPro" id="IPR013088">
    <property type="entry name" value="Znf_NHR/GATA"/>
</dbReference>
<gene>
    <name evidence="11" type="ORF">ONB1V03_LOCUS6609</name>
</gene>
<organism evidence="11">
    <name type="scientific">Oppiella nova</name>
    <dbReference type="NCBI Taxonomy" id="334625"/>
    <lineage>
        <taxon>Eukaryota</taxon>
        <taxon>Metazoa</taxon>
        <taxon>Ecdysozoa</taxon>
        <taxon>Arthropoda</taxon>
        <taxon>Chelicerata</taxon>
        <taxon>Arachnida</taxon>
        <taxon>Acari</taxon>
        <taxon>Acariformes</taxon>
        <taxon>Sarcoptiformes</taxon>
        <taxon>Oribatida</taxon>
        <taxon>Brachypylina</taxon>
        <taxon>Oppioidea</taxon>
        <taxon>Oppiidae</taxon>
        <taxon>Oppiella</taxon>
    </lineage>
</organism>